<sequence>MPSRLLLLCCYLLLARPSLGQAPALRPTAARADSIIVAKTFPLLALFEAQPALRQVLRASAELQRVAQRQTRRSAPLLAQPVAALPRYVDSLAWQPREIRQIGQLLQQAYARNAAFRAGVGPLLTRTGRYPRYANQPDTTALRLVWQDAALGINRILQVYLANAKPRYPAIDSTGFRRGDAELARQLRQQLPAAAKSSQPTVFYALPLQVALGALRLNGRDEAARYEPLTGGLNAAPTAAVARTDWARYPYTVLLVPGSGPEQPGVALDSAGARRCQLAAARYRAGQAPFIVVSGGHVHPFRTPVCEAVEMRKYLVEHLGVPAAAVFIEPHARHTTTNLRNTARLLDATKFPAGRPLLIVTDAAQSRYILGMAERCRRELGYVPYRDLTRISDTENSCYLVAEAGQPDPFDPLDP</sequence>
<feature type="chain" id="PRO_5046597579" evidence="1">
    <location>
        <begin position="21"/>
        <end position="415"/>
    </location>
</feature>
<accession>A0ABW4QY11</accession>
<dbReference type="CDD" id="cd06259">
    <property type="entry name" value="YdcF-like"/>
    <property type="match status" value="1"/>
</dbReference>
<evidence type="ECO:0000259" key="2">
    <source>
        <dbReference type="Pfam" id="PF02698"/>
    </source>
</evidence>
<gene>
    <name evidence="3" type="ORF">ACFSDX_18815</name>
</gene>
<dbReference type="InterPro" id="IPR003848">
    <property type="entry name" value="DUF218"/>
</dbReference>
<dbReference type="RefSeq" id="WP_382316357.1">
    <property type="nucleotide sequence ID" value="NZ_JBHUFD010000012.1"/>
</dbReference>
<dbReference type="EMBL" id="JBHUFD010000012">
    <property type="protein sequence ID" value="MFD1874501.1"/>
    <property type="molecule type" value="Genomic_DNA"/>
</dbReference>
<evidence type="ECO:0000313" key="4">
    <source>
        <dbReference type="Proteomes" id="UP001597197"/>
    </source>
</evidence>
<keyword evidence="4" id="KW-1185">Reference proteome</keyword>
<dbReference type="Proteomes" id="UP001597197">
    <property type="component" value="Unassembled WGS sequence"/>
</dbReference>
<comment type="caution">
    <text evidence="3">The sequence shown here is derived from an EMBL/GenBank/DDBJ whole genome shotgun (WGS) entry which is preliminary data.</text>
</comment>
<dbReference type="Pfam" id="PF02698">
    <property type="entry name" value="DUF218"/>
    <property type="match status" value="1"/>
</dbReference>
<evidence type="ECO:0000256" key="1">
    <source>
        <dbReference type="SAM" id="SignalP"/>
    </source>
</evidence>
<organism evidence="3 4">
    <name type="scientific">Hymenobacter bucti</name>
    <dbReference type="NCBI Taxonomy" id="1844114"/>
    <lineage>
        <taxon>Bacteria</taxon>
        <taxon>Pseudomonadati</taxon>
        <taxon>Bacteroidota</taxon>
        <taxon>Cytophagia</taxon>
        <taxon>Cytophagales</taxon>
        <taxon>Hymenobacteraceae</taxon>
        <taxon>Hymenobacter</taxon>
    </lineage>
</organism>
<reference evidence="4" key="1">
    <citation type="journal article" date="2019" name="Int. J. Syst. Evol. Microbiol.">
        <title>The Global Catalogue of Microorganisms (GCM) 10K type strain sequencing project: providing services to taxonomists for standard genome sequencing and annotation.</title>
        <authorList>
            <consortium name="The Broad Institute Genomics Platform"/>
            <consortium name="The Broad Institute Genome Sequencing Center for Infectious Disease"/>
            <person name="Wu L."/>
            <person name="Ma J."/>
        </authorList>
    </citation>
    <scope>NUCLEOTIDE SEQUENCE [LARGE SCALE GENOMIC DNA]</scope>
    <source>
        <strain evidence="4">CGMCC 1.15795</strain>
    </source>
</reference>
<protein>
    <submittedName>
        <fullName evidence="3">YdcF family protein</fullName>
    </submittedName>
</protein>
<evidence type="ECO:0000313" key="3">
    <source>
        <dbReference type="EMBL" id="MFD1874501.1"/>
    </source>
</evidence>
<feature type="signal peptide" evidence="1">
    <location>
        <begin position="1"/>
        <end position="20"/>
    </location>
</feature>
<dbReference type="InterPro" id="IPR014729">
    <property type="entry name" value="Rossmann-like_a/b/a_fold"/>
</dbReference>
<name>A0ABW4QY11_9BACT</name>
<proteinExistence type="predicted"/>
<dbReference type="InterPro" id="IPR051599">
    <property type="entry name" value="Cell_Envelope_Assoc"/>
</dbReference>
<keyword evidence="1" id="KW-0732">Signal</keyword>
<dbReference type="PANTHER" id="PTHR30336:SF20">
    <property type="entry name" value="DUF218 DOMAIN-CONTAINING PROTEIN"/>
    <property type="match status" value="1"/>
</dbReference>
<dbReference type="PANTHER" id="PTHR30336">
    <property type="entry name" value="INNER MEMBRANE PROTEIN, PROBABLE PERMEASE"/>
    <property type="match status" value="1"/>
</dbReference>
<feature type="domain" description="DUF218" evidence="2">
    <location>
        <begin position="254"/>
        <end position="384"/>
    </location>
</feature>
<dbReference type="Gene3D" id="3.40.50.620">
    <property type="entry name" value="HUPs"/>
    <property type="match status" value="1"/>
</dbReference>